<sequence length="105" mass="11853">MTTNQYTLFQFIQEEEKNAPQYLLPSSLIEKGVSNAIGSVPLANLLGSNKKVEEFKKELTSDLQSKETLNEISRIVGTPLDGESEDDFVNRSLGKLRVFLNQKYK</sequence>
<gene>
    <name evidence="1" type="ORF">ABJ384_05795</name>
</gene>
<evidence type="ECO:0000313" key="1">
    <source>
        <dbReference type="EMBL" id="XBU16674.1"/>
    </source>
</evidence>
<protein>
    <submittedName>
        <fullName evidence="1">Uncharacterized protein</fullName>
    </submittedName>
</protein>
<reference evidence="1" key="1">
    <citation type="submission" date="2024-06" db="EMBL/GenBank/DDBJ databases">
        <authorList>
            <person name="Song Z."/>
        </authorList>
    </citation>
    <scope>NUCLEOTIDE SEQUENCE</scope>
    <source>
        <strain evidence="1">A1-4-2</strain>
    </source>
</reference>
<dbReference type="EMBL" id="CP157981">
    <property type="protein sequence ID" value="XBU16674.1"/>
    <property type="molecule type" value="Genomic_DNA"/>
</dbReference>
<dbReference type="RefSeq" id="WP_349929452.1">
    <property type="nucleotide sequence ID" value="NZ_CP157981.1"/>
</dbReference>
<dbReference type="AlphaFoldDB" id="A0AAU7T0H6"/>
<accession>A0AAU7T0H6</accession>
<name>A0AAU7T0H6_9GAMM</name>
<organism evidence="1">
    <name type="scientific">Acinetobacter sp. A1-4-2</name>
    <dbReference type="NCBI Taxonomy" id="3156489"/>
    <lineage>
        <taxon>Bacteria</taxon>
        <taxon>Pseudomonadati</taxon>
        <taxon>Pseudomonadota</taxon>
        <taxon>Gammaproteobacteria</taxon>
        <taxon>Moraxellales</taxon>
        <taxon>Moraxellaceae</taxon>
        <taxon>Acinetobacter</taxon>
    </lineage>
</organism>
<proteinExistence type="predicted"/>